<dbReference type="EMBL" id="JACHVB010000005">
    <property type="protein sequence ID" value="MBC2592715.1"/>
    <property type="molecule type" value="Genomic_DNA"/>
</dbReference>
<dbReference type="GO" id="GO:0003746">
    <property type="term" value="F:translation elongation factor activity"/>
    <property type="evidence" value="ECO:0007669"/>
    <property type="project" value="UniProtKB-UniRule"/>
</dbReference>
<dbReference type="CDD" id="cd14275">
    <property type="entry name" value="UBA_EF-Ts"/>
    <property type="match status" value="1"/>
</dbReference>
<dbReference type="FunFam" id="1.10.286.20:FF:000001">
    <property type="entry name" value="Elongation factor Ts"/>
    <property type="match status" value="1"/>
</dbReference>
<dbReference type="HAMAP" id="MF_00050">
    <property type="entry name" value="EF_Ts"/>
    <property type="match status" value="1"/>
</dbReference>
<dbReference type="Gene3D" id="3.30.479.20">
    <property type="entry name" value="Elongation factor Ts, dimerisation domain"/>
    <property type="match status" value="1"/>
</dbReference>
<evidence type="ECO:0000313" key="8">
    <source>
        <dbReference type="Proteomes" id="UP000546464"/>
    </source>
</evidence>
<keyword evidence="8" id="KW-1185">Reference proteome</keyword>
<feature type="domain" description="Translation elongation factor EFTs/EF1B dimerisation" evidence="6">
    <location>
        <begin position="56"/>
        <end position="196"/>
    </location>
</feature>
<evidence type="ECO:0000256" key="2">
    <source>
        <dbReference type="ARBA" id="ARBA00016956"/>
    </source>
</evidence>
<feature type="region of interest" description="Involved in Mg(2+) ion dislocation from EF-Tu" evidence="5">
    <location>
        <begin position="82"/>
        <end position="85"/>
    </location>
</feature>
<dbReference type="SUPFAM" id="SSF46934">
    <property type="entry name" value="UBA-like"/>
    <property type="match status" value="1"/>
</dbReference>
<gene>
    <name evidence="5 7" type="primary">tsf</name>
    <name evidence="7" type="ORF">H5P28_00425</name>
</gene>
<keyword evidence="3 5" id="KW-0251">Elongation factor</keyword>
<dbReference type="GO" id="GO:0005737">
    <property type="term" value="C:cytoplasm"/>
    <property type="evidence" value="ECO:0007669"/>
    <property type="project" value="UniProtKB-SubCell"/>
</dbReference>
<dbReference type="PANTHER" id="PTHR11741:SF0">
    <property type="entry name" value="ELONGATION FACTOR TS, MITOCHONDRIAL"/>
    <property type="match status" value="1"/>
</dbReference>
<comment type="subcellular location">
    <subcellularLocation>
        <location evidence="5">Cytoplasm</location>
    </subcellularLocation>
</comment>
<evidence type="ECO:0000256" key="5">
    <source>
        <dbReference type="HAMAP-Rule" id="MF_00050"/>
    </source>
</evidence>
<evidence type="ECO:0000256" key="4">
    <source>
        <dbReference type="ARBA" id="ARBA00022917"/>
    </source>
</evidence>
<proteinExistence type="inferred from homology"/>
<dbReference type="Gene3D" id="1.10.286.20">
    <property type="match status" value="1"/>
</dbReference>
<evidence type="ECO:0000313" key="7">
    <source>
        <dbReference type="EMBL" id="MBC2592715.1"/>
    </source>
</evidence>
<dbReference type="NCBIfam" id="TIGR00116">
    <property type="entry name" value="tsf"/>
    <property type="match status" value="1"/>
</dbReference>
<comment type="caution">
    <text evidence="7">The sequence shown here is derived from an EMBL/GenBank/DDBJ whole genome shotgun (WGS) entry which is preliminary data.</text>
</comment>
<evidence type="ECO:0000256" key="3">
    <source>
        <dbReference type="ARBA" id="ARBA00022768"/>
    </source>
</evidence>
<sequence length="196" mass="21221">MATISASMVNELRKRTGAGLMDCKGALVEANGNEEEAIAILKKKGIAKAAKKAGREAAEGIVESYIHMGGKVGVMLELNCESDFVAKNEQFKALARDICMHIAAASPIAVSREEVDPAILEKEREVAAAQAEGKPAAAVEKIVEGKINKYLEQICLLEQPFVKNTDQTIGELLTHNIQTIGENIKVRRFVRYALGE</sequence>
<dbReference type="Pfam" id="PF00889">
    <property type="entry name" value="EF_TS"/>
    <property type="match status" value="1"/>
</dbReference>
<name>A0A842H911_9BACT</name>
<dbReference type="Proteomes" id="UP000546464">
    <property type="component" value="Unassembled WGS sequence"/>
</dbReference>
<dbReference type="InterPro" id="IPR009060">
    <property type="entry name" value="UBA-like_sf"/>
</dbReference>
<dbReference type="SUPFAM" id="SSF54713">
    <property type="entry name" value="Elongation factor Ts (EF-Ts), dimerisation domain"/>
    <property type="match status" value="1"/>
</dbReference>
<dbReference type="Gene3D" id="1.10.8.10">
    <property type="entry name" value="DNA helicase RuvA subunit, C-terminal domain"/>
    <property type="match status" value="1"/>
</dbReference>
<organism evidence="7 8">
    <name type="scientific">Ruficoccus amylovorans</name>
    <dbReference type="NCBI Taxonomy" id="1804625"/>
    <lineage>
        <taxon>Bacteria</taxon>
        <taxon>Pseudomonadati</taxon>
        <taxon>Verrucomicrobiota</taxon>
        <taxon>Opitutia</taxon>
        <taxon>Puniceicoccales</taxon>
        <taxon>Cerasicoccaceae</taxon>
        <taxon>Ruficoccus</taxon>
    </lineage>
</organism>
<keyword evidence="5" id="KW-0963">Cytoplasm</keyword>
<accession>A0A842H911</accession>
<reference evidence="7 8" key="1">
    <citation type="submission" date="2020-07" db="EMBL/GenBank/DDBJ databases">
        <authorList>
            <person name="Feng X."/>
        </authorList>
    </citation>
    <scope>NUCLEOTIDE SEQUENCE [LARGE SCALE GENOMIC DNA]</scope>
    <source>
        <strain evidence="7 8">JCM31066</strain>
    </source>
</reference>
<dbReference type="FunFam" id="1.10.8.10:FF:000001">
    <property type="entry name" value="Elongation factor Ts"/>
    <property type="match status" value="1"/>
</dbReference>
<dbReference type="RefSeq" id="WP_185673751.1">
    <property type="nucleotide sequence ID" value="NZ_JACHVB010000005.1"/>
</dbReference>
<protein>
    <recommendedName>
        <fullName evidence="2 5">Elongation factor Ts</fullName>
        <shortName evidence="5">EF-Ts</shortName>
    </recommendedName>
</protein>
<dbReference type="InterPro" id="IPR014039">
    <property type="entry name" value="Transl_elong_EFTs/EF1B_dimer"/>
</dbReference>
<dbReference type="InterPro" id="IPR001816">
    <property type="entry name" value="Transl_elong_EFTs/EF1B"/>
</dbReference>
<comment type="function">
    <text evidence="5">Associates with the EF-Tu.GDP complex and induces the exchange of GDP to GTP. It remains bound to the aminoacyl-tRNA.EF-Tu.GTP complex up to the GTP hydrolysis stage on the ribosome.</text>
</comment>
<evidence type="ECO:0000259" key="6">
    <source>
        <dbReference type="Pfam" id="PF00889"/>
    </source>
</evidence>
<keyword evidence="4 5" id="KW-0648">Protein biosynthesis</keyword>
<dbReference type="AlphaFoldDB" id="A0A842H911"/>
<dbReference type="PANTHER" id="PTHR11741">
    <property type="entry name" value="ELONGATION FACTOR TS"/>
    <property type="match status" value="1"/>
</dbReference>
<dbReference type="InterPro" id="IPR036402">
    <property type="entry name" value="EF-Ts_dimer_sf"/>
</dbReference>
<comment type="similarity">
    <text evidence="1 5">Belongs to the EF-Ts family.</text>
</comment>
<evidence type="ECO:0000256" key="1">
    <source>
        <dbReference type="ARBA" id="ARBA00005532"/>
    </source>
</evidence>